<keyword evidence="2" id="KW-1185">Reference proteome</keyword>
<gene>
    <name evidence="1" type="ORF">NC653_038117</name>
</gene>
<proteinExistence type="predicted"/>
<name>A0AAD6PUF4_9ROSI</name>
<dbReference type="EMBL" id="JAQIZT010000017">
    <property type="protein sequence ID" value="KAJ6959967.1"/>
    <property type="molecule type" value="Genomic_DNA"/>
</dbReference>
<evidence type="ECO:0000313" key="2">
    <source>
        <dbReference type="Proteomes" id="UP001164929"/>
    </source>
</evidence>
<protein>
    <submittedName>
        <fullName evidence="1">Uncharacterized protein</fullName>
    </submittedName>
</protein>
<dbReference type="AlphaFoldDB" id="A0AAD6PUF4"/>
<organism evidence="1 2">
    <name type="scientific">Populus alba x Populus x berolinensis</name>
    <dbReference type="NCBI Taxonomy" id="444605"/>
    <lineage>
        <taxon>Eukaryota</taxon>
        <taxon>Viridiplantae</taxon>
        <taxon>Streptophyta</taxon>
        <taxon>Embryophyta</taxon>
        <taxon>Tracheophyta</taxon>
        <taxon>Spermatophyta</taxon>
        <taxon>Magnoliopsida</taxon>
        <taxon>eudicotyledons</taxon>
        <taxon>Gunneridae</taxon>
        <taxon>Pentapetalae</taxon>
        <taxon>rosids</taxon>
        <taxon>fabids</taxon>
        <taxon>Malpighiales</taxon>
        <taxon>Salicaceae</taxon>
        <taxon>Saliceae</taxon>
        <taxon>Populus</taxon>
    </lineage>
</organism>
<dbReference type="Proteomes" id="UP001164929">
    <property type="component" value="Chromosome 17"/>
</dbReference>
<sequence length="46" mass="5468">MNFAICQSSMWDYDDPEIKCGCNLKTPRWTSWTNDSPGMRKKLWLL</sequence>
<evidence type="ECO:0000313" key="1">
    <source>
        <dbReference type="EMBL" id="KAJ6959967.1"/>
    </source>
</evidence>
<comment type="caution">
    <text evidence="1">The sequence shown here is derived from an EMBL/GenBank/DDBJ whole genome shotgun (WGS) entry which is preliminary data.</text>
</comment>
<accession>A0AAD6PUF4</accession>
<reference evidence="1" key="1">
    <citation type="journal article" date="2023" name="Mol. Ecol. Resour.">
        <title>Chromosome-level genome assembly of a triploid poplar Populus alba 'Berolinensis'.</title>
        <authorList>
            <person name="Chen S."/>
            <person name="Yu Y."/>
            <person name="Wang X."/>
            <person name="Wang S."/>
            <person name="Zhang T."/>
            <person name="Zhou Y."/>
            <person name="He R."/>
            <person name="Meng N."/>
            <person name="Wang Y."/>
            <person name="Liu W."/>
            <person name="Liu Z."/>
            <person name="Liu J."/>
            <person name="Guo Q."/>
            <person name="Huang H."/>
            <person name="Sederoff R.R."/>
            <person name="Wang G."/>
            <person name="Qu G."/>
            <person name="Chen S."/>
        </authorList>
    </citation>
    <scope>NUCLEOTIDE SEQUENCE</scope>
    <source>
        <strain evidence="1">SC-2020</strain>
    </source>
</reference>